<feature type="transmembrane region" description="Helical" evidence="6">
    <location>
        <begin position="83"/>
        <end position="102"/>
    </location>
</feature>
<dbReference type="EMBL" id="DSYZ01000155">
    <property type="protein sequence ID" value="HGT83712.1"/>
    <property type="molecule type" value="Genomic_DNA"/>
</dbReference>
<reference evidence="7" key="1">
    <citation type="journal article" date="2020" name="mSystems">
        <title>Genome- and Community-Level Interaction Insights into Carbon Utilization and Element Cycling Functions of Hydrothermarchaeota in Hydrothermal Sediment.</title>
        <authorList>
            <person name="Zhou Z."/>
            <person name="Liu Y."/>
            <person name="Xu W."/>
            <person name="Pan J."/>
            <person name="Luo Z.H."/>
            <person name="Li M."/>
        </authorList>
    </citation>
    <scope>NUCLEOTIDE SEQUENCE [LARGE SCALE GENOMIC DNA]</scope>
    <source>
        <strain evidence="7">SpSt-587</strain>
    </source>
</reference>
<comment type="subcellular location">
    <subcellularLocation>
        <location evidence="1">Cell membrane</location>
        <topology evidence="1">Multi-pass membrane protein</topology>
    </subcellularLocation>
</comment>
<dbReference type="NCBIfam" id="TIGR02454">
    <property type="entry name" value="ECF_T_CbiQ"/>
    <property type="match status" value="1"/>
</dbReference>
<comment type="caution">
    <text evidence="7">The sequence shown here is derived from an EMBL/GenBank/DDBJ whole genome shotgun (WGS) entry which is preliminary data.</text>
</comment>
<dbReference type="Pfam" id="PF02361">
    <property type="entry name" value="CbiQ"/>
    <property type="match status" value="1"/>
</dbReference>
<dbReference type="InterPro" id="IPR012809">
    <property type="entry name" value="ECF_CbiQ"/>
</dbReference>
<evidence type="ECO:0000256" key="1">
    <source>
        <dbReference type="ARBA" id="ARBA00004651"/>
    </source>
</evidence>
<feature type="transmembrane region" description="Helical" evidence="6">
    <location>
        <begin position="108"/>
        <end position="129"/>
    </location>
</feature>
<evidence type="ECO:0000256" key="2">
    <source>
        <dbReference type="ARBA" id="ARBA00022475"/>
    </source>
</evidence>
<dbReference type="InterPro" id="IPR051611">
    <property type="entry name" value="ECF_transporter_component"/>
</dbReference>
<dbReference type="AlphaFoldDB" id="A0A7J3M3W0"/>
<keyword evidence="4 6" id="KW-1133">Transmembrane helix</keyword>
<gene>
    <name evidence="7" type="primary">cbiQ</name>
    <name evidence="7" type="ORF">ENT52_08330</name>
</gene>
<dbReference type="GO" id="GO:0006824">
    <property type="term" value="P:cobalt ion transport"/>
    <property type="evidence" value="ECO:0007669"/>
    <property type="project" value="InterPro"/>
</dbReference>
<protein>
    <submittedName>
        <fullName evidence="7">Cobalt ECF transporter T component CbiQ</fullName>
    </submittedName>
</protein>
<evidence type="ECO:0000256" key="6">
    <source>
        <dbReference type="SAM" id="Phobius"/>
    </source>
</evidence>
<feature type="transmembrane region" description="Helical" evidence="6">
    <location>
        <begin position="222"/>
        <end position="241"/>
    </location>
</feature>
<accession>A0A7J3M3W0</accession>
<evidence type="ECO:0000256" key="4">
    <source>
        <dbReference type="ARBA" id="ARBA00022989"/>
    </source>
</evidence>
<proteinExistence type="predicted"/>
<name>A0A7J3M3W0_ARCFL</name>
<evidence type="ECO:0000313" key="7">
    <source>
        <dbReference type="EMBL" id="HGT83712.1"/>
    </source>
</evidence>
<keyword evidence="3 6" id="KW-0812">Transmembrane</keyword>
<dbReference type="GO" id="GO:0043190">
    <property type="term" value="C:ATP-binding cassette (ABC) transporter complex"/>
    <property type="evidence" value="ECO:0007669"/>
    <property type="project" value="InterPro"/>
</dbReference>
<keyword evidence="2" id="KW-1003">Cell membrane</keyword>
<dbReference type="CDD" id="cd16914">
    <property type="entry name" value="EcfT"/>
    <property type="match status" value="1"/>
</dbReference>
<evidence type="ECO:0000256" key="5">
    <source>
        <dbReference type="ARBA" id="ARBA00023136"/>
    </source>
</evidence>
<organism evidence="7">
    <name type="scientific">Archaeoglobus fulgidus</name>
    <dbReference type="NCBI Taxonomy" id="2234"/>
    <lineage>
        <taxon>Archaea</taxon>
        <taxon>Methanobacteriati</taxon>
        <taxon>Methanobacteriota</taxon>
        <taxon>Archaeoglobi</taxon>
        <taxon>Archaeoglobales</taxon>
        <taxon>Archaeoglobaceae</taxon>
        <taxon>Archaeoglobus</taxon>
    </lineage>
</organism>
<dbReference type="InterPro" id="IPR003339">
    <property type="entry name" value="ABC/ECF_trnsptr_transmembrane"/>
</dbReference>
<dbReference type="PANTHER" id="PTHR34857">
    <property type="entry name" value="SLL0384 PROTEIN"/>
    <property type="match status" value="1"/>
</dbReference>
<dbReference type="PANTHER" id="PTHR34857:SF2">
    <property type="entry name" value="SLL0384 PROTEIN"/>
    <property type="match status" value="1"/>
</dbReference>
<sequence>MHILLERTLRNASSYFQNFFIHEYKTRGLIYEIDARVKFISTIVFVLLAVSTFEPIKLLFLLFSLFVILKILGLSLKKLFQRIWLFTAFSFIVVSPFLFSNLQYSLLFTLRVLISLIAVQMLVMSTNFYDLCSALSSLRIPESFVHALWIAYRYTILLFQDIINILLARESRRVAKTSHREIWKKGGEAVGLFFLRSIERSERLQLAMVSRGEKIVVQKTKLGFLEISYIAIVAFIVLWWISL</sequence>
<evidence type="ECO:0000256" key="3">
    <source>
        <dbReference type="ARBA" id="ARBA00022692"/>
    </source>
</evidence>
<keyword evidence="5 6" id="KW-0472">Membrane</keyword>